<dbReference type="OrthoDB" id="7773036at2759"/>
<keyword evidence="9" id="KW-0456">Lyase</keyword>
<dbReference type="SUPFAM" id="SSF53686">
    <property type="entry name" value="Tryptophan synthase beta subunit-like PLP-dependent enzymes"/>
    <property type="match status" value="2"/>
</dbReference>
<comment type="subcellular location">
    <subcellularLocation>
        <location evidence="2">Cytoplasm</location>
    </subcellularLocation>
</comment>
<evidence type="ECO:0000256" key="5">
    <source>
        <dbReference type="ARBA" id="ARBA00012093"/>
    </source>
</evidence>
<dbReference type="GO" id="GO:0004794">
    <property type="term" value="F:threonine deaminase activity"/>
    <property type="evidence" value="ECO:0007669"/>
    <property type="project" value="TreeGrafter"/>
</dbReference>
<evidence type="ECO:0000259" key="12">
    <source>
        <dbReference type="Pfam" id="PF00291"/>
    </source>
</evidence>
<evidence type="ECO:0000256" key="10">
    <source>
        <dbReference type="ARBA" id="ARBA00049406"/>
    </source>
</evidence>
<keyword evidence="8" id="KW-0663">Pyridoxal phosphate</keyword>
<dbReference type="FunFam" id="3.40.50.1100:FF:000040">
    <property type="entry name" value="L-serine dehydratase, putative"/>
    <property type="match status" value="1"/>
</dbReference>
<reference evidence="13 14" key="1">
    <citation type="submission" date="2019-09" db="EMBL/GenBank/DDBJ databases">
        <authorList>
            <person name="Brejova B."/>
        </authorList>
    </citation>
    <scope>NUCLEOTIDE SEQUENCE [LARGE SCALE GENOMIC DNA]</scope>
</reference>
<organism evidence="13 14">
    <name type="scientific">Magnusiomyces paraingens</name>
    <dbReference type="NCBI Taxonomy" id="2606893"/>
    <lineage>
        <taxon>Eukaryota</taxon>
        <taxon>Fungi</taxon>
        <taxon>Dikarya</taxon>
        <taxon>Ascomycota</taxon>
        <taxon>Saccharomycotina</taxon>
        <taxon>Dipodascomycetes</taxon>
        <taxon>Dipodascales</taxon>
        <taxon>Dipodascaceae</taxon>
        <taxon>Magnusiomyces</taxon>
    </lineage>
</organism>
<evidence type="ECO:0000313" key="14">
    <source>
        <dbReference type="Proteomes" id="UP000398389"/>
    </source>
</evidence>
<evidence type="ECO:0000256" key="3">
    <source>
        <dbReference type="ARBA" id="ARBA00004742"/>
    </source>
</evidence>
<proteinExistence type="inferred from homology"/>
<dbReference type="GO" id="GO:0006565">
    <property type="term" value="P:L-serine catabolic process"/>
    <property type="evidence" value="ECO:0007669"/>
    <property type="project" value="TreeGrafter"/>
</dbReference>
<comment type="cofactor">
    <cofactor evidence="1">
        <name>pyridoxal 5'-phosphate</name>
        <dbReference type="ChEBI" id="CHEBI:597326"/>
    </cofactor>
</comment>
<feature type="domain" description="Tryptophan synthase beta chain-like PALP" evidence="12">
    <location>
        <begin position="272"/>
        <end position="345"/>
    </location>
</feature>
<dbReference type="GO" id="GO:0005737">
    <property type="term" value="C:cytoplasm"/>
    <property type="evidence" value="ECO:0007669"/>
    <property type="project" value="UniProtKB-SubCell"/>
</dbReference>
<dbReference type="GO" id="GO:0006094">
    <property type="term" value="P:gluconeogenesis"/>
    <property type="evidence" value="ECO:0007669"/>
    <property type="project" value="UniProtKB-KW"/>
</dbReference>
<sequence>MTSSTPLPYIETPLVPSLYLSELTGANVYLKLELTQPSGSFKSRGLGNLVYKTITGKNTAVAPHLAHTPTGSFPGAPANYYHFFSPSGGNAGCATAYAARQYLQKCTVCLPTTSNPLMVDRIRKTGATVVVYGATIAEADAHIRNVLIPSCKEVAVYCHPYNDTLVWEGNSTVATEIVKQLEPHLAAAQFTPPPSSLTTTSNIQISSKSLEVPQQSATLPTPSTSPKFNSVSSSSVSNLLPSPNASSLCLASNNIPPPSSSSPSLSSKVIAICSVGGGGLYNGLGIGFSLAGWSDVSLVAVETEGCATLNQSINAGGKQVEIPAPKTIATSLSTISVTRETIDYAMGSRPTSFGPLPCLNESSSSSLLSSSNSNASPTGKTHSLVVSDREAAEACIRFAHDHKMMVEAACGTALAPLYNGKIKEAFPNLSKDDTIVVVVCGGTSVSWDILKGYSETFDIPF</sequence>
<dbReference type="EMBL" id="CABVLU010000001">
    <property type="protein sequence ID" value="VVT47023.1"/>
    <property type="molecule type" value="Genomic_DNA"/>
</dbReference>
<evidence type="ECO:0000313" key="13">
    <source>
        <dbReference type="EMBL" id="VVT47023.1"/>
    </source>
</evidence>
<feature type="region of interest" description="Disordered" evidence="11">
    <location>
        <begin position="211"/>
        <end position="230"/>
    </location>
</feature>
<evidence type="ECO:0000256" key="7">
    <source>
        <dbReference type="ARBA" id="ARBA00022490"/>
    </source>
</evidence>
<protein>
    <recommendedName>
        <fullName evidence="5">L-serine ammonia-lyase</fullName>
        <ecNumber evidence="5">4.3.1.17</ecNumber>
    </recommendedName>
</protein>
<dbReference type="PROSITE" id="PS00165">
    <property type="entry name" value="DEHYDRATASE_SER_THR"/>
    <property type="match status" value="1"/>
</dbReference>
<dbReference type="EC" id="4.3.1.17" evidence="5"/>
<dbReference type="GO" id="GO:0006567">
    <property type="term" value="P:L-threonine catabolic process"/>
    <property type="evidence" value="ECO:0007669"/>
    <property type="project" value="TreeGrafter"/>
</dbReference>
<dbReference type="GO" id="GO:0009097">
    <property type="term" value="P:isoleucine biosynthetic process"/>
    <property type="evidence" value="ECO:0007669"/>
    <property type="project" value="TreeGrafter"/>
</dbReference>
<dbReference type="InterPro" id="IPR001926">
    <property type="entry name" value="TrpB-like_PALP"/>
</dbReference>
<comment type="pathway">
    <text evidence="3">Carbohydrate biosynthesis; gluconeogenesis.</text>
</comment>
<dbReference type="Proteomes" id="UP000398389">
    <property type="component" value="Unassembled WGS sequence"/>
</dbReference>
<evidence type="ECO:0000256" key="4">
    <source>
        <dbReference type="ARBA" id="ARBA00010869"/>
    </source>
</evidence>
<evidence type="ECO:0000256" key="6">
    <source>
        <dbReference type="ARBA" id="ARBA00022432"/>
    </source>
</evidence>
<dbReference type="Pfam" id="PF00291">
    <property type="entry name" value="PALP"/>
    <property type="match status" value="2"/>
</dbReference>
<dbReference type="RefSeq" id="XP_031852117.1">
    <property type="nucleotide sequence ID" value="XM_031996226.1"/>
</dbReference>
<evidence type="ECO:0000256" key="9">
    <source>
        <dbReference type="ARBA" id="ARBA00023239"/>
    </source>
</evidence>
<dbReference type="InterPro" id="IPR050147">
    <property type="entry name" value="Ser/Thr_Dehydratase"/>
</dbReference>
<dbReference type="GeneID" id="43580326"/>
<comment type="similarity">
    <text evidence="4">Belongs to the serine/threonine dehydratase family.</text>
</comment>
<evidence type="ECO:0000256" key="11">
    <source>
        <dbReference type="SAM" id="MobiDB-lite"/>
    </source>
</evidence>
<dbReference type="PANTHER" id="PTHR48078:SF2">
    <property type="entry name" value="CATABOLIC L-SERINE_THREONINE DEHYDRATASE"/>
    <property type="match status" value="1"/>
</dbReference>
<keyword evidence="14" id="KW-1185">Reference proteome</keyword>
<dbReference type="PANTHER" id="PTHR48078">
    <property type="entry name" value="THREONINE DEHYDRATASE, MITOCHONDRIAL-RELATED"/>
    <property type="match status" value="1"/>
</dbReference>
<dbReference type="Gene3D" id="3.40.50.1100">
    <property type="match status" value="3"/>
</dbReference>
<keyword evidence="6" id="KW-0312">Gluconeogenesis</keyword>
<dbReference type="InterPro" id="IPR036052">
    <property type="entry name" value="TrpB-like_PALP_sf"/>
</dbReference>
<feature type="domain" description="Tryptophan synthase beta chain-like PALP" evidence="12">
    <location>
        <begin position="9"/>
        <end position="185"/>
    </location>
</feature>
<evidence type="ECO:0000256" key="1">
    <source>
        <dbReference type="ARBA" id="ARBA00001933"/>
    </source>
</evidence>
<evidence type="ECO:0000256" key="8">
    <source>
        <dbReference type="ARBA" id="ARBA00022898"/>
    </source>
</evidence>
<evidence type="ECO:0000256" key="2">
    <source>
        <dbReference type="ARBA" id="ARBA00004496"/>
    </source>
</evidence>
<name>A0A5E8B863_9ASCO</name>
<dbReference type="AlphaFoldDB" id="A0A5E8B863"/>
<keyword evidence="7" id="KW-0963">Cytoplasm</keyword>
<dbReference type="InterPro" id="IPR000634">
    <property type="entry name" value="Ser/Thr_deHydtase_PyrdxlP-BS"/>
</dbReference>
<comment type="catalytic activity">
    <reaction evidence="10">
        <text>L-serine = pyruvate + NH4(+)</text>
        <dbReference type="Rhea" id="RHEA:19169"/>
        <dbReference type="ChEBI" id="CHEBI:15361"/>
        <dbReference type="ChEBI" id="CHEBI:28938"/>
        <dbReference type="ChEBI" id="CHEBI:33384"/>
        <dbReference type="EC" id="4.3.1.17"/>
    </reaction>
</comment>
<gene>
    <name evidence="13" type="ORF">SAPINGB_P001505</name>
</gene>
<dbReference type="GO" id="GO:0003941">
    <property type="term" value="F:L-serine ammonia-lyase activity"/>
    <property type="evidence" value="ECO:0007669"/>
    <property type="project" value="UniProtKB-EC"/>
</dbReference>
<dbReference type="GO" id="GO:0030170">
    <property type="term" value="F:pyridoxal phosphate binding"/>
    <property type="evidence" value="ECO:0007669"/>
    <property type="project" value="InterPro"/>
</dbReference>
<feature type="compositionally biased region" description="Polar residues" evidence="11">
    <location>
        <begin position="211"/>
        <end position="228"/>
    </location>
</feature>
<accession>A0A5E8B863</accession>